<keyword evidence="1" id="KW-0732">Signal</keyword>
<dbReference type="EMBL" id="JAHDVG010000485">
    <property type="protein sequence ID" value="KAH1169282.1"/>
    <property type="molecule type" value="Genomic_DNA"/>
</dbReference>
<dbReference type="PROSITE" id="PS50835">
    <property type="entry name" value="IG_LIKE"/>
    <property type="match status" value="1"/>
</dbReference>
<keyword evidence="4" id="KW-1185">Reference proteome</keyword>
<feature type="domain" description="Ig-like" evidence="2">
    <location>
        <begin position="68"/>
        <end position="157"/>
    </location>
</feature>
<gene>
    <name evidence="3" type="ORF">KIL84_013872</name>
</gene>
<feature type="chain" id="PRO_5039051615" description="Ig-like domain-containing protein" evidence="1">
    <location>
        <begin position="26"/>
        <end position="203"/>
    </location>
</feature>
<dbReference type="InterPro" id="IPR013098">
    <property type="entry name" value="Ig_I-set"/>
</dbReference>
<proteinExistence type="predicted"/>
<organism evidence="3 4">
    <name type="scientific">Mauremys mutica</name>
    <name type="common">yellowpond turtle</name>
    <dbReference type="NCBI Taxonomy" id="74926"/>
    <lineage>
        <taxon>Eukaryota</taxon>
        <taxon>Metazoa</taxon>
        <taxon>Chordata</taxon>
        <taxon>Craniata</taxon>
        <taxon>Vertebrata</taxon>
        <taxon>Euteleostomi</taxon>
        <taxon>Archelosauria</taxon>
        <taxon>Testudinata</taxon>
        <taxon>Testudines</taxon>
        <taxon>Cryptodira</taxon>
        <taxon>Durocryptodira</taxon>
        <taxon>Testudinoidea</taxon>
        <taxon>Geoemydidae</taxon>
        <taxon>Geoemydinae</taxon>
        <taxon>Mauremys</taxon>
    </lineage>
</organism>
<protein>
    <recommendedName>
        <fullName evidence="2">Ig-like domain-containing protein</fullName>
    </recommendedName>
</protein>
<reference evidence="3" key="1">
    <citation type="submission" date="2021-09" db="EMBL/GenBank/DDBJ databases">
        <title>The genome of Mauremys mutica provides insights into the evolution of semi-aquatic lifestyle.</title>
        <authorList>
            <person name="Gong S."/>
            <person name="Gao Y."/>
        </authorList>
    </citation>
    <scope>NUCLEOTIDE SEQUENCE</scope>
    <source>
        <strain evidence="3">MM-2020</strain>
        <tissue evidence="3">Muscle</tissue>
    </source>
</reference>
<dbReference type="SUPFAM" id="SSF48726">
    <property type="entry name" value="Immunoglobulin"/>
    <property type="match status" value="1"/>
</dbReference>
<accession>A0A9D3WW90</accession>
<evidence type="ECO:0000259" key="2">
    <source>
        <dbReference type="PROSITE" id="PS50835"/>
    </source>
</evidence>
<dbReference type="Gene3D" id="2.60.40.10">
    <property type="entry name" value="Immunoglobulins"/>
    <property type="match status" value="1"/>
</dbReference>
<dbReference type="InterPro" id="IPR013783">
    <property type="entry name" value="Ig-like_fold"/>
</dbReference>
<comment type="caution">
    <text evidence="3">The sequence shown here is derived from an EMBL/GenBank/DDBJ whole genome shotgun (WGS) entry which is preliminary data.</text>
</comment>
<evidence type="ECO:0000313" key="3">
    <source>
        <dbReference type="EMBL" id="KAH1169282.1"/>
    </source>
</evidence>
<evidence type="ECO:0000313" key="4">
    <source>
        <dbReference type="Proteomes" id="UP000827986"/>
    </source>
</evidence>
<dbReference type="InterPro" id="IPR036179">
    <property type="entry name" value="Ig-like_dom_sf"/>
</dbReference>
<dbReference type="Proteomes" id="UP000827986">
    <property type="component" value="Unassembled WGS sequence"/>
</dbReference>
<dbReference type="Pfam" id="PF07679">
    <property type="entry name" value="I-set"/>
    <property type="match status" value="1"/>
</dbReference>
<sequence>MYFLKPFSLVPSFFFSVLFCHTASSSIPFPPTGTSFLSCVGSDSPPSPTNTMPDVWSSTELVMVMLLPPFLSDQAQHVSVHGTFHLFCQATGPSDSHFVWKKNGQKMEVCVSEQSHALADGRVHILSWVKDAVAENSEYRCSVLSKAGNKSSKVLITVEGKDSTGQAEWVKEYDSWRSAVSEHHAMMQNWKTTWESCKKKDTP</sequence>
<evidence type="ECO:0000256" key="1">
    <source>
        <dbReference type="SAM" id="SignalP"/>
    </source>
</evidence>
<dbReference type="AlphaFoldDB" id="A0A9D3WW90"/>
<feature type="signal peptide" evidence="1">
    <location>
        <begin position="1"/>
        <end position="25"/>
    </location>
</feature>
<dbReference type="InterPro" id="IPR007110">
    <property type="entry name" value="Ig-like_dom"/>
</dbReference>
<name>A0A9D3WW90_9SAUR</name>